<proteinExistence type="predicted"/>
<protein>
    <submittedName>
        <fullName evidence="1">Uncharacterized protein</fullName>
    </submittedName>
</protein>
<keyword evidence="2" id="KW-1185">Reference proteome</keyword>
<evidence type="ECO:0000313" key="2">
    <source>
        <dbReference type="Proteomes" id="UP001231518"/>
    </source>
</evidence>
<accession>A0AAD8DT10</accession>
<gene>
    <name evidence="1" type="ORF">PYW07_016539</name>
</gene>
<dbReference type="AlphaFoldDB" id="A0AAD8DT10"/>
<sequence>MEVSALHVPTASDVCIRLSYCRSPRTPRRGLTSRDQDIKIDCRINFYASPHERLGNRLPEIYCQNFPLVTLTEHTPRITISQIKEPVSISSSTINYMKLG</sequence>
<dbReference type="Proteomes" id="UP001231518">
    <property type="component" value="Chromosome 8"/>
</dbReference>
<organism evidence="1 2">
    <name type="scientific">Mythimna separata</name>
    <name type="common">Oriental armyworm</name>
    <name type="synonym">Pseudaletia separata</name>
    <dbReference type="NCBI Taxonomy" id="271217"/>
    <lineage>
        <taxon>Eukaryota</taxon>
        <taxon>Metazoa</taxon>
        <taxon>Ecdysozoa</taxon>
        <taxon>Arthropoda</taxon>
        <taxon>Hexapoda</taxon>
        <taxon>Insecta</taxon>
        <taxon>Pterygota</taxon>
        <taxon>Neoptera</taxon>
        <taxon>Endopterygota</taxon>
        <taxon>Lepidoptera</taxon>
        <taxon>Glossata</taxon>
        <taxon>Ditrysia</taxon>
        <taxon>Noctuoidea</taxon>
        <taxon>Noctuidae</taxon>
        <taxon>Noctuinae</taxon>
        <taxon>Hadenini</taxon>
        <taxon>Mythimna</taxon>
    </lineage>
</organism>
<comment type="caution">
    <text evidence="1">The sequence shown here is derived from an EMBL/GenBank/DDBJ whole genome shotgun (WGS) entry which is preliminary data.</text>
</comment>
<dbReference type="EMBL" id="JARGEI010000015">
    <property type="protein sequence ID" value="KAJ8718983.1"/>
    <property type="molecule type" value="Genomic_DNA"/>
</dbReference>
<reference evidence="1" key="1">
    <citation type="submission" date="2023-03" db="EMBL/GenBank/DDBJ databases">
        <title>Chromosome-level genomes of two armyworms, Mythimna separata and Mythimna loreyi, provide insights into the biosynthesis and reception of sex pheromones.</title>
        <authorList>
            <person name="Zhao H."/>
        </authorList>
    </citation>
    <scope>NUCLEOTIDE SEQUENCE</scope>
    <source>
        <strain evidence="1">BeijingLab</strain>
        <tissue evidence="1">Pupa</tissue>
    </source>
</reference>
<evidence type="ECO:0000313" key="1">
    <source>
        <dbReference type="EMBL" id="KAJ8718983.1"/>
    </source>
</evidence>
<name>A0AAD8DT10_MYTSE</name>